<gene>
    <name evidence="1" type="ORF">LOC68_19975</name>
</gene>
<sequence length="176" mass="20009">MNHRNLNVLINRHFGQSHHRRPDPVDDVIFQVADLLKMGRADKALHLLRPSKRHHDFRLINARGVCQMRLGLIDASVNTYRTLALEPVGLSLAVRHNLPNAYKTNLATALLLKGDVTGGEQILDEIDDQDYPMIEKLRDVIAAWRQELTLWEKIEDQLGVATFHSVSLPFKPGELV</sequence>
<evidence type="ECO:0000313" key="1">
    <source>
        <dbReference type="EMBL" id="MCC9630679.1"/>
    </source>
</evidence>
<dbReference type="AlphaFoldDB" id="A0A9X1MS82"/>
<keyword evidence="2" id="KW-1185">Reference proteome</keyword>
<protein>
    <recommendedName>
        <fullName evidence="3">Tetratricopeptide repeat protein</fullName>
    </recommendedName>
</protein>
<name>A0A9X1MS82_9BACT</name>
<reference evidence="1" key="1">
    <citation type="submission" date="2021-11" db="EMBL/GenBank/DDBJ databases">
        <title>Genome sequence.</title>
        <authorList>
            <person name="Sun Q."/>
        </authorList>
    </citation>
    <scope>NUCLEOTIDE SEQUENCE</scope>
    <source>
        <strain evidence="1">JC732</strain>
    </source>
</reference>
<dbReference type="Proteomes" id="UP001139103">
    <property type="component" value="Unassembled WGS sequence"/>
</dbReference>
<dbReference type="EMBL" id="JAJKFT010000010">
    <property type="protein sequence ID" value="MCC9630679.1"/>
    <property type="molecule type" value="Genomic_DNA"/>
</dbReference>
<organism evidence="1 2">
    <name type="scientific">Blastopirellula sediminis</name>
    <dbReference type="NCBI Taxonomy" id="2894196"/>
    <lineage>
        <taxon>Bacteria</taxon>
        <taxon>Pseudomonadati</taxon>
        <taxon>Planctomycetota</taxon>
        <taxon>Planctomycetia</taxon>
        <taxon>Pirellulales</taxon>
        <taxon>Pirellulaceae</taxon>
        <taxon>Blastopirellula</taxon>
    </lineage>
</organism>
<dbReference type="RefSeq" id="WP_230222012.1">
    <property type="nucleotide sequence ID" value="NZ_JAJKFT010000010.1"/>
</dbReference>
<proteinExistence type="predicted"/>
<evidence type="ECO:0000313" key="2">
    <source>
        <dbReference type="Proteomes" id="UP001139103"/>
    </source>
</evidence>
<comment type="caution">
    <text evidence="1">The sequence shown here is derived from an EMBL/GenBank/DDBJ whole genome shotgun (WGS) entry which is preliminary data.</text>
</comment>
<evidence type="ECO:0008006" key="3">
    <source>
        <dbReference type="Google" id="ProtNLM"/>
    </source>
</evidence>
<accession>A0A9X1MS82</accession>